<evidence type="ECO:0000313" key="2">
    <source>
        <dbReference type="EMBL" id="CAK7263002.1"/>
    </source>
</evidence>
<evidence type="ECO:0000313" key="3">
    <source>
        <dbReference type="Proteomes" id="UP001642501"/>
    </source>
</evidence>
<feature type="compositionally biased region" description="Basic and acidic residues" evidence="1">
    <location>
        <begin position="145"/>
        <end position="159"/>
    </location>
</feature>
<feature type="compositionally biased region" description="Polar residues" evidence="1">
    <location>
        <begin position="108"/>
        <end position="124"/>
    </location>
</feature>
<proteinExistence type="predicted"/>
<feature type="region of interest" description="Disordered" evidence="1">
    <location>
        <begin position="642"/>
        <end position="662"/>
    </location>
</feature>
<feature type="compositionally biased region" description="Low complexity" evidence="1">
    <location>
        <begin position="563"/>
        <end position="573"/>
    </location>
</feature>
<feature type="compositionally biased region" description="Polar residues" evidence="1">
    <location>
        <begin position="265"/>
        <end position="283"/>
    </location>
</feature>
<dbReference type="Proteomes" id="UP001642501">
    <property type="component" value="Unassembled WGS sequence"/>
</dbReference>
<feature type="compositionally biased region" description="Polar residues" evidence="1">
    <location>
        <begin position="475"/>
        <end position="503"/>
    </location>
</feature>
<feature type="region of interest" description="Disordered" evidence="1">
    <location>
        <begin position="391"/>
        <end position="511"/>
    </location>
</feature>
<gene>
    <name evidence="2" type="ORF">SEPCBS57363_000346</name>
</gene>
<feature type="region of interest" description="Disordered" evidence="1">
    <location>
        <begin position="145"/>
        <end position="174"/>
    </location>
</feature>
<sequence>MGLPLYIAPVKSDLRNKISASSSCHTHGANRVRRVRRSTEALVESRRRAIMTALTATTSPQLEDVTESQRALNRQQQHRSEETQQSTERRHLQNSQWPETYLARPREASSSTSNLSRSQETTTLDVAHPGRDSLLRRFYERLRAHEQSGDSSNQRREGNTADTTSGASSSVSSHVTPASVTIGSVPSATLLPAANAHVAATRGSAGLRDEQRLWYDYAISRSRNRATTEPGEQNRHGETGAVLASAISNNVGSSAEEDRRDITATQDTGLASSELLSTRSNSPSHRHPHTTAEHYVAEGSATGSDGESSSAGVRQSQSATRRASSLRSVMVVMLNASATSTRPNVGWSDDVGTPSRSFESSQSRVFGDTRQFPNADGHSLTNHGWMDGFPDMNGDWHTPQRDNNRRVRSPPPQTDDWAFPDGPLDGLGDRRRSLSPNSDHGWNTLLTALTPDPQPSSVGAPSAFTSSARAAPTEGRTTWLSSPQPTVSATQTPSDTGSLSAAQNRDDSENGVNHYIPPPVLLEAPLAWFTENPILPVGNFTGLASARTYQHIRSPNSLGPAGAVSAEESAVVSDNGVDGEATYEDSEMDDGLQTDGEDEDVGCDEDEELAAEVRAIFTGTAGRSPMEGLRLLRLTLAGGASAGESFQSHNSNNSNNSTSQDTLDLLGIGGMQHIVRSLARREDIPDEWWAEAGLSRTLAREASSLR</sequence>
<name>A0ABP0D4J1_9PEZI</name>
<feature type="compositionally biased region" description="Basic and acidic residues" evidence="1">
    <location>
        <begin position="78"/>
        <end position="91"/>
    </location>
</feature>
<organism evidence="2 3">
    <name type="scientific">Sporothrix epigloea</name>
    <dbReference type="NCBI Taxonomy" id="1892477"/>
    <lineage>
        <taxon>Eukaryota</taxon>
        <taxon>Fungi</taxon>
        <taxon>Dikarya</taxon>
        <taxon>Ascomycota</taxon>
        <taxon>Pezizomycotina</taxon>
        <taxon>Sordariomycetes</taxon>
        <taxon>Sordariomycetidae</taxon>
        <taxon>Ophiostomatales</taxon>
        <taxon>Ophiostomataceae</taxon>
        <taxon>Sporothrix</taxon>
    </lineage>
</organism>
<feature type="compositionally biased region" description="Polar residues" evidence="1">
    <location>
        <begin position="301"/>
        <end position="313"/>
    </location>
</feature>
<feature type="compositionally biased region" description="Low complexity" evidence="1">
    <location>
        <begin position="642"/>
        <end position="659"/>
    </location>
</feature>
<feature type="compositionally biased region" description="Polar residues" evidence="1">
    <location>
        <begin position="354"/>
        <end position="364"/>
    </location>
</feature>
<dbReference type="EMBL" id="CAWUOM010000003">
    <property type="protein sequence ID" value="CAK7263002.1"/>
    <property type="molecule type" value="Genomic_DNA"/>
</dbReference>
<reference evidence="2 3" key="1">
    <citation type="submission" date="2024-01" db="EMBL/GenBank/DDBJ databases">
        <authorList>
            <person name="Allen C."/>
            <person name="Tagirdzhanova G."/>
        </authorList>
    </citation>
    <scope>NUCLEOTIDE SEQUENCE [LARGE SCALE GENOMIC DNA]</scope>
    <source>
        <strain evidence="2 3">CBS 573.63</strain>
    </source>
</reference>
<comment type="caution">
    <text evidence="2">The sequence shown here is derived from an EMBL/GenBank/DDBJ whole genome shotgun (WGS) entry which is preliminary data.</text>
</comment>
<feature type="compositionally biased region" description="Polar residues" evidence="1">
    <location>
        <begin position="455"/>
        <end position="468"/>
    </location>
</feature>
<feature type="compositionally biased region" description="Polar residues" evidence="1">
    <location>
        <begin position="434"/>
        <end position="447"/>
    </location>
</feature>
<feature type="region of interest" description="Disordered" evidence="1">
    <location>
        <begin position="340"/>
        <end position="378"/>
    </location>
</feature>
<feature type="region of interest" description="Disordered" evidence="1">
    <location>
        <begin position="559"/>
        <end position="601"/>
    </location>
</feature>
<accession>A0ABP0D4J1</accession>
<feature type="compositionally biased region" description="Low complexity" evidence="1">
    <location>
        <begin position="160"/>
        <end position="174"/>
    </location>
</feature>
<feature type="region of interest" description="Disordered" evidence="1">
    <location>
        <begin position="265"/>
        <end position="324"/>
    </location>
</feature>
<keyword evidence="3" id="KW-1185">Reference proteome</keyword>
<protein>
    <submittedName>
        <fullName evidence="2">Uncharacterized protein</fullName>
    </submittedName>
</protein>
<feature type="compositionally biased region" description="Acidic residues" evidence="1">
    <location>
        <begin position="581"/>
        <end position="601"/>
    </location>
</feature>
<feature type="compositionally biased region" description="Low complexity" evidence="1">
    <location>
        <begin position="314"/>
        <end position="324"/>
    </location>
</feature>
<feature type="region of interest" description="Disordered" evidence="1">
    <location>
        <begin position="59"/>
        <end position="131"/>
    </location>
</feature>
<evidence type="ECO:0000256" key="1">
    <source>
        <dbReference type="SAM" id="MobiDB-lite"/>
    </source>
</evidence>